<feature type="transmembrane region" description="Helical" evidence="5">
    <location>
        <begin position="142"/>
        <end position="160"/>
    </location>
</feature>
<dbReference type="Gene3D" id="1.20.1250.20">
    <property type="entry name" value="MFS general substrate transporter like domains"/>
    <property type="match status" value="1"/>
</dbReference>
<keyword evidence="3 5" id="KW-1133">Transmembrane helix</keyword>
<dbReference type="InterPro" id="IPR020846">
    <property type="entry name" value="MFS_dom"/>
</dbReference>
<dbReference type="GO" id="GO:0022857">
    <property type="term" value="F:transmembrane transporter activity"/>
    <property type="evidence" value="ECO:0007669"/>
    <property type="project" value="InterPro"/>
</dbReference>
<keyword evidence="7" id="KW-1185">Reference proteome</keyword>
<evidence type="ECO:0000256" key="3">
    <source>
        <dbReference type="ARBA" id="ARBA00022989"/>
    </source>
</evidence>
<feature type="transmembrane region" description="Helical" evidence="5">
    <location>
        <begin position="405"/>
        <end position="424"/>
    </location>
</feature>
<feature type="transmembrane region" description="Helical" evidence="5">
    <location>
        <begin position="200"/>
        <end position="222"/>
    </location>
</feature>
<feature type="transmembrane region" description="Helical" evidence="5">
    <location>
        <begin position="228"/>
        <end position="249"/>
    </location>
</feature>
<keyword evidence="4 5" id="KW-0472">Membrane</keyword>
<gene>
    <name evidence="8" type="ORF">K489DRAFT_377653</name>
</gene>
<feature type="transmembrane region" description="Helical" evidence="5">
    <location>
        <begin position="118"/>
        <end position="135"/>
    </location>
</feature>
<dbReference type="Pfam" id="PF07690">
    <property type="entry name" value="MFS_1"/>
    <property type="match status" value="1"/>
</dbReference>
<dbReference type="GeneID" id="54362004"/>
<reference evidence="8" key="1">
    <citation type="submission" date="2020-01" db="EMBL/GenBank/DDBJ databases">
        <authorList>
            <consortium name="DOE Joint Genome Institute"/>
            <person name="Haridas S."/>
            <person name="Albert R."/>
            <person name="Binder M."/>
            <person name="Bloem J."/>
            <person name="Labutti K."/>
            <person name="Salamov A."/>
            <person name="Andreopoulos B."/>
            <person name="Baker S.E."/>
            <person name="Barry K."/>
            <person name="Bills G."/>
            <person name="Bluhm B.H."/>
            <person name="Cannon C."/>
            <person name="Castanera R."/>
            <person name="Culley D.E."/>
            <person name="Daum C."/>
            <person name="Ezra D."/>
            <person name="Gonzalez J.B."/>
            <person name="Henrissat B."/>
            <person name="Kuo A."/>
            <person name="Liang C."/>
            <person name="Lipzen A."/>
            <person name="Lutzoni F."/>
            <person name="Magnuson J."/>
            <person name="Mondo S."/>
            <person name="Nolan M."/>
            <person name="Ohm R."/>
            <person name="Pangilinan J."/>
            <person name="Park H.-J."/>
            <person name="Ramirez L."/>
            <person name="Alfaro M."/>
            <person name="Sun H."/>
            <person name="Tritt A."/>
            <person name="Yoshinaga Y."/>
            <person name="Zwiers L.-H."/>
            <person name="Turgeon B.G."/>
            <person name="Goodwin S.B."/>
            <person name="Spatafora J.W."/>
            <person name="Crous P.W."/>
            <person name="Grigoriev I.V."/>
        </authorList>
    </citation>
    <scope>NUCLEOTIDE SEQUENCE</scope>
    <source>
        <strain evidence="8">CBS 342.82</strain>
    </source>
</reference>
<dbReference type="RefSeq" id="XP_033462145.1">
    <property type="nucleotide sequence ID" value="XM_033604204.1"/>
</dbReference>
<dbReference type="Proteomes" id="UP000504637">
    <property type="component" value="Unplaced"/>
</dbReference>
<dbReference type="InterPro" id="IPR011701">
    <property type="entry name" value="MFS"/>
</dbReference>
<organism evidence="8">
    <name type="scientific">Dissoconium aciculare CBS 342.82</name>
    <dbReference type="NCBI Taxonomy" id="1314786"/>
    <lineage>
        <taxon>Eukaryota</taxon>
        <taxon>Fungi</taxon>
        <taxon>Dikarya</taxon>
        <taxon>Ascomycota</taxon>
        <taxon>Pezizomycotina</taxon>
        <taxon>Dothideomycetes</taxon>
        <taxon>Dothideomycetidae</taxon>
        <taxon>Mycosphaerellales</taxon>
        <taxon>Dissoconiaceae</taxon>
        <taxon>Dissoconium</taxon>
    </lineage>
</organism>
<dbReference type="GO" id="GO:0005886">
    <property type="term" value="C:plasma membrane"/>
    <property type="evidence" value="ECO:0007669"/>
    <property type="project" value="TreeGrafter"/>
</dbReference>
<evidence type="ECO:0000256" key="1">
    <source>
        <dbReference type="ARBA" id="ARBA00004141"/>
    </source>
</evidence>
<proteinExistence type="predicted"/>
<name>A0A6J3MBX9_9PEZI</name>
<keyword evidence="2 5" id="KW-0812">Transmembrane</keyword>
<feature type="transmembrane region" description="Helical" evidence="5">
    <location>
        <begin position="166"/>
        <end position="188"/>
    </location>
</feature>
<dbReference type="OrthoDB" id="5215911at2759"/>
<comment type="subcellular location">
    <subcellularLocation>
        <location evidence="1">Membrane</location>
        <topology evidence="1">Multi-pass membrane protein</topology>
    </subcellularLocation>
</comment>
<feature type="domain" description="Major facilitator superfamily (MFS) profile" evidence="6">
    <location>
        <begin position="76"/>
        <end position="521"/>
    </location>
</feature>
<reference evidence="8" key="3">
    <citation type="submission" date="2025-08" db="UniProtKB">
        <authorList>
            <consortium name="RefSeq"/>
        </authorList>
    </citation>
    <scope>IDENTIFICATION</scope>
    <source>
        <strain evidence="8">CBS 342.82</strain>
    </source>
</reference>
<feature type="transmembrane region" description="Helical" evidence="5">
    <location>
        <begin position="315"/>
        <end position="341"/>
    </location>
</feature>
<evidence type="ECO:0000259" key="6">
    <source>
        <dbReference type="PROSITE" id="PS50850"/>
    </source>
</evidence>
<evidence type="ECO:0000256" key="2">
    <source>
        <dbReference type="ARBA" id="ARBA00022692"/>
    </source>
</evidence>
<evidence type="ECO:0000256" key="5">
    <source>
        <dbReference type="SAM" id="Phobius"/>
    </source>
</evidence>
<feature type="transmembrane region" description="Helical" evidence="5">
    <location>
        <begin position="74"/>
        <end position="98"/>
    </location>
</feature>
<dbReference type="PROSITE" id="PS50850">
    <property type="entry name" value="MFS"/>
    <property type="match status" value="1"/>
</dbReference>
<dbReference type="PANTHER" id="PTHR23502:SF30">
    <property type="entry name" value="TRANSPORTER, PUTATIVE (AFU_ORTHOLOGUE AFUA_8G04702)-RELATED"/>
    <property type="match status" value="1"/>
</dbReference>
<dbReference type="InterPro" id="IPR036259">
    <property type="entry name" value="MFS_trans_sf"/>
</dbReference>
<feature type="transmembrane region" description="Helical" evidence="5">
    <location>
        <begin position="361"/>
        <end position="384"/>
    </location>
</feature>
<accession>A0A6J3MBX9</accession>
<dbReference type="AlphaFoldDB" id="A0A6J3MBX9"/>
<dbReference type="SUPFAM" id="SSF103473">
    <property type="entry name" value="MFS general substrate transporter"/>
    <property type="match status" value="1"/>
</dbReference>
<feature type="transmembrane region" description="Helical" evidence="5">
    <location>
        <begin position="469"/>
        <end position="487"/>
    </location>
</feature>
<sequence>MMVEIAMADTNLRTLASVTHGFIDEDFVPGTVRLVDMSSGRDQQHGKKIDGIIPVPNPSADRDDPLNWSPRRKLLSLCCVITYVFFNGFSNSVIYSVIVPLSEALDLTVGEINAGTGYLFLLAGWGLLFWQPFALQYGKRSTYLISTAATIALTMWAPYAQGPGQWYARGVLAGFFAAPTDGLAEISISDVFFTHERGTYLGVYAIALAGSNYFAPVITGWINEGQGYQWVFYYPSIFSGFAFLFLFFFMEEANYDRYVPDTKHLKTIVDVGRTSSTSDFREKASPETSSKKTFRQKLALWDAPRPQRMLYRAWLSIYFLTWPIIVYAGFQYGTYVIWFNALNATSSEVLSSPPYSFNSGLVGTAYISCLIGVAGGAIYTGYLADKLAIFLARRNGGIKEPEQRIWAFAILPLVVPASLILWGVGAAHGVHWFGLVVAMCGLAFANAAGLTLSISYLIDAYREIGSDAVTTAIIIRNTMAFAINYAITPWLTLGFQNCFITAAVVALITSSAFLFMIWKGKDFRARSRVRYWGLVRKHVDMGMIH</sequence>
<protein>
    <submittedName>
        <fullName evidence="8">MFS general substrate transporter</fullName>
    </submittedName>
</protein>
<evidence type="ECO:0000256" key="4">
    <source>
        <dbReference type="ARBA" id="ARBA00023136"/>
    </source>
</evidence>
<evidence type="ECO:0000313" key="8">
    <source>
        <dbReference type="RefSeq" id="XP_033462145.1"/>
    </source>
</evidence>
<dbReference type="PANTHER" id="PTHR23502">
    <property type="entry name" value="MAJOR FACILITATOR SUPERFAMILY"/>
    <property type="match status" value="1"/>
</dbReference>
<feature type="transmembrane region" description="Helical" evidence="5">
    <location>
        <begin position="430"/>
        <end position="457"/>
    </location>
</feature>
<reference evidence="8" key="2">
    <citation type="submission" date="2020-04" db="EMBL/GenBank/DDBJ databases">
        <authorList>
            <consortium name="NCBI Genome Project"/>
        </authorList>
    </citation>
    <scope>NUCLEOTIDE SEQUENCE</scope>
    <source>
        <strain evidence="8">CBS 342.82</strain>
    </source>
</reference>
<evidence type="ECO:0000313" key="7">
    <source>
        <dbReference type="Proteomes" id="UP000504637"/>
    </source>
</evidence>
<feature type="transmembrane region" description="Helical" evidence="5">
    <location>
        <begin position="499"/>
        <end position="518"/>
    </location>
</feature>